<keyword evidence="10" id="KW-0479">Metal-binding</keyword>
<feature type="binding site" evidence="10">
    <location>
        <position position="76"/>
    </location>
    <ligand>
        <name>Na(+)</name>
        <dbReference type="ChEBI" id="CHEBI:29101"/>
        <note>structural</note>
    </ligand>
</feature>
<reference evidence="11 12" key="1">
    <citation type="submission" date="2023-02" db="EMBL/GenBank/DDBJ databases">
        <title>Oceanobacillus kimchii IFOP_LL358 isolated form Alexandrium catenella lab strain.</title>
        <authorList>
            <person name="Gajardo G."/>
            <person name="Ueki S."/>
            <person name="Maruyama F."/>
        </authorList>
    </citation>
    <scope>NUCLEOTIDE SEQUENCE [LARGE SCALE GENOMIC DNA]</scope>
    <source>
        <strain evidence="11 12">IFOP_LL358</strain>
    </source>
</reference>
<dbReference type="Pfam" id="PF02537">
    <property type="entry name" value="CRCB"/>
    <property type="match status" value="1"/>
</dbReference>
<dbReference type="NCBIfam" id="TIGR00494">
    <property type="entry name" value="crcB"/>
    <property type="match status" value="1"/>
</dbReference>
<keyword evidence="2 10" id="KW-1003">Cell membrane</keyword>
<organism evidence="11 12">
    <name type="scientific">Oceanobacillus kimchii</name>
    <dbReference type="NCBI Taxonomy" id="746691"/>
    <lineage>
        <taxon>Bacteria</taxon>
        <taxon>Bacillati</taxon>
        <taxon>Bacillota</taxon>
        <taxon>Bacilli</taxon>
        <taxon>Bacillales</taxon>
        <taxon>Bacillaceae</taxon>
        <taxon>Oceanobacillus</taxon>
    </lineage>
</organism>
<evidence type="ECO:0000256" key="10">
    <source>
        <dbReference type="HAMAP-Rule" id="MF_00454"/>
    </source>
</evidence>
<dbReference type="RefSeq" id="WP_215064600.1">
    <property type="nucleotide sequence ID" value="NZ_BSKO01000001.1"/>
</dbReference>
<evidence type="ECO:0000256" key="2">
    <source>
        <dbReference type="ARBA" id="ARBA00022475"/>
    </source>
</evidence>
<accession>A0ABQ5TKJ4</accession>
<dbReference type="PANTHER" id="PTHR28259">
    <property type="entry name" value="FLUORIDE EXPORT PROTEIN 1-RELATED"/>
    <property type="match status" value="1"/>
</dbReference>
<evidence type="ECO:0000256" key="8">
    <source>
        <dbReference type="ARBA" id="ARBA00035585"/>
    </source>
</evidence>
<dbReference type="PANTHER" id="PTHR28259:SF1">
    <property type="entry name" value="FLUORIDE EXPORT PROTEIN 1-RELATED"/>
    <property type="match status" value="1"/>
</dbReference>
<keyword evidence="10" id="KW-0813">Transport</keyword>
<dbReference type="InterPro" id="IPR003691">
    <property type="entry name" value="FluC"/>
</dbReference>
<feature type="transmembrane region" description="Helical" evidence="10">
    <location>
        <begin position="94"/>
        <end position="120"/>
    </location>
</feature>
<proteinExistence type="inferred from homology"/>
<evidence type="ECO:0000256" key="6">
    <source>
        <dbReference type="ARBA" id="ARBA00023303"/>
    </source>
</evidence>
<comment type="similarity">
    <text evidence="7 10">Belongs to the fluoride channel Fluc/FEX (TC 1.A.43) family.</text>
</comment>
<comment type="activity regulation">
    <text evidence="10">Na(+) is not transported, but it plays an essential structural role and its presence is essential for fluoride channel function.</text>
</comment>
<evidence type="ECO:0000256" key="5">
    <source>
        <dbReference type="ARBA" id="ARBA00023136"/>
    </source>
</evidence>
<gene>
    <name evidence="10 11" type="primary">crcB</name>
    <name evidence="10" type="synonym">fluC</name>
    <name evidence="11" type="ORF">MACH08_31550</name>
</gene>
<evidence type="ECO:0000256" key="7">
    <source>
        <dbReference type="ARBA" id="ARBA00035120"/>
    </source>
</evidence>
<sequence length="129" mass="14177">MKNVLIVMLGGFIGSILRYLLGEWMSSNSGFPIGTFFINLIGCFALGWLLTFFARKHYVRKEWSLLFGTGLLGSYTTFSTFSVETILLLQSAEYMLAVIYVLGSVVLGVGLAYFGACIALTSKKEEGMS</sequence>
<name>A0ABQ5TKJ4_9BACI</name>
<evidence type="ECO:0000256" key="3">
    <source>
        <dbReference type="ARBA" id="ARBA00022692"/>
    </source>
</evidence>
<comment type="catalytic activity">
    <reaction evidence="8">
        <text>fluoride(in) = fluoride(out)</text>
        <dbReference type="Rhea" id="RHEA:76159"/>
        <dbReference type="ChEBI" id="CHEBI:17051"/>
    </reaction>
    <physiologicalReaction direction="left-to-right" evidence="8">
        <dbReference type="Rhea" id="RHEA:76160"/>
    </physiologicalReaction>
</comment>
<feature type="binding site" evidence="10">
    <location>
        <position position="73"/>
    </location>
    <ligand>
        <name>Na(+)</name>
        <dbReference type="ChEBI" id="CHEBI:29101"/>
        <note>structural</note>
    </ligand>
</feature>
<dbReference type="EMBL" id="BSKO01000001">
    <property type="protein sequence ID" value="GLO67371.1"/>
    <property type="molecule type" value="Genomic_DNA"/>
</dbReference>
<feature type="transmembrane region" description="Helical" evidence="10">
    <location>
        <begin position="5"/>
        <end position="21"/>
    </location>
</feature>
<keyword evidence="4 10" id="KW-1133">Transmembrane helix</keyword>
<evidence type="ECO:0000313" key="12">
    <source>
        <dbReference type="Proteomes" id="UP001275436"/>
    </source>
</evidence>
<dbReference type="Proteomes" id="UP001275436">
    <property type="component" value="Unassembled WGS sequence"/>
</dbReference>
<keyword evidence="10" id="KW-0915">Sodium</keyword>
<comment type="function">
    <text evidence="9 10">Fluoride-specific ion channel. Important for reducing fluoride concentration in the cell, thus reducing its toxicity.</text>
</comment>
<evidence type="ECO:0000256" key="9">
    <source>
        <dbReference type="ARBA" id="ARBA00049940"/>
    </source>
</evidence>
<keyword evidence="12" id="KW-1185">Reference proteome</keyword>
<comment type="subcellular location">
    <subcellularLocation>
        <location evidence="1 10">Cell membrane</location>
        <topology evidence="1 10">Multi-pass membrane protein</topology>
    </subcellularLocation>
</comment>
<comment type="caution">
    <text evidence="11">The sequence shown here is derived from an EMBL/GenBank/DDBJ whole genome shotgun (WGS) entry which is preliminary data.</text>
</comment>
<feature type="transmembrane region" description="Helical" evidence="10">
    <location>
        <begin position="65"/>
        <end position="88"/>
    </location>
</feature>
<keyword evidence="6 10" id="KW-0407">Ion channel</keyword>
<evidence type="ECO:0000313" key="11">
    <source>
        <dbReference type="EMBL" id="GLO67371.1"/>
    </source>
</evidence>
<dbReference type="HAMAP" id="MF_00454">
    <property type="entry name" value="FluC"/>
    <property type="match status" value="1"/>
</dbReference>
<feature type="transmembrane region" description="Helical" evidence="10">
    <location>
        <begin position="33"/>
        <end position="53"/>
    </location>
</feature>
<evidence type="ECO:0000256" key="4">
    <source>
        <dbReference type="ARBA" id="ARBA00022989"/>
    </source>
</evidence>
<evidence type="ECO:0000256" key="1">
    <source>
        <dbReference type="ARBA" id="ARBA00004651"/>
    </source>
</evidence>
<keyword evidence="10" id="KW-0406">Ion transport</keyword>
<keyword evidence="5 10" id="KW-0472">Membrane</keyword>
<keyword evidence="3 10" id="KW-0812">Transmembrane</keyword>
<protein>
    <recommendedName>
        <fullName evidence="10">Fluoride-specific ion channel FluC</fullName>
    </recommendedName>
</protein>